<sequence>PVGQADVQRFYQKNRLATEIEGASRRTVFQHEDLLLAQQRHVDGVVDTTLLATDQQRSVLRVVDKSGVEPVAYSAYGHHPAESGLTSLLGFNGERRDPVTGHYLLGNGYRAYNPVLMRFNSPDSLSPFDEGGLNAYGYCGGDPVGFVDETGHAKFRVITQIAEGVFSSASNQGRKSVIVQAPPIMKKGSSKLFASVSSSVEVNYANSYTANHTAGTIPGVGQSSSSSTRRSAVDMSIAGPSSATTANASVSTLTLENSALLSDKEVKRYTSLLRIGLGSDVPHTKDLISKQESRFKCRISAGKRMVNHYQLKSSAVDGKYIATYKKTLRKYW</sequence>
<reference evidence="1 2" key="1">
    <citation type="submission" date="2015-09" db="EMBL/GenBank/DDBJ databases">
        <title>Genome announcement of multiple Pseudomonas syringae strains.</title>
        <authorList>
            <person name="Thakur S."/>
            <person name="Wang P.W."/>
            <person name="Gong Y."/>
            <person name="Weir B.S."/>
            <person name="Guttman D.S."/>
        </authorList>
    </citation>
    <scope>NUCLEOTIDE SEQUENCE [LARGE SCALE GENOMIC DNA]</scope>
    <source>
        <strain evidence="1 2">ICMP2802</strain>
    </source>
</reference>
<evidence type="ECO:0000313" key="1">
    <source>
        <dbReference type="EMBL" id="KPW16603.1"/>
    </source>
</evidence>
<dbReference type="SUPFAM" id="SSF56399">
    <property type="entry name" value="ADP-ribosylation"/>
    <property type="match status" value="1"/>
</dbReference>
<evidence type="ECO:0000313" key="2">
    <source>
        <dbReference type="Proteomes" id="UP000050297"/>
    </source>
</evidence>
<dbReference type="PANTHER" id="PTHR32305">
    <property type="match status" value="1"/>
</dbReference>
<dbReference type="NCBIfam" id="TIGR03696">
    <property type="entry name" value="Rhs_assc_core"/>
    <property type="match status" value="1"/>
</dbReference>
<dbReference type="PATRIC" id="fig|199198.5.peg.4959"/>
<dbReference type="InterPro" id="IPR022385">
    <property type="entry name" value="Rhs_assc_core"/>
</dbReference>
<dbReference type="Proteomes" id="UP000050297">
    <property type="component" value="Unassembled WGS sequence"/>
</dbReference>
<gene>
    <name evidence="1" type="ORF">ALO91_102838</name>
</gene>
<comment type="caution">
    <text evidence="1">The sequence shown here is derived from an EMBL/GenBank/DDBJ whole genome shotgun (WGS) entry which is preliminary data.</text>
</comment>
<protein>
    <recommendedName>
        <fullName evidence="3">YD repeat protein</fullName>
    </recommendedName>
</protein>
<dbReference type="EMBL" id="LJPM01000387">
    <property type="protein sequence ID" value="KPW16603.1"/>
    <property type="molecule type" value="Genomic_DNA"/>
</dbReference>
<dbReference type="AlphaFoldDB" id="A0A0P9LHK8"/>
<organism evidence="1 2">
    <name type="scientific">Pseudomonas syringae pv. aceris</name>
    <dbReference type="NCBI Taxonomy" id="199198"/>
    <lineage>
        <taxon>Bacteria</taxon>
        <taxon>Pseudomonadati</taxon>
        <taxon>Pseudomonadota</taxon>
        <taxon>Gammaproteobacteria</taxon>
        <taxon>Pseudomonadales</taxon>
        <taxon>Pseudomonadaceae</taxon>
        <taxon>Pseudomonas</taxon>
        <taxon>Pseudomonas syringae</taxon>
    </lineage>
</organism>
<dbReference type="Gene3D" id="2.180.10.10">
    <property type="entry name" value="RHS repeat-associated core"/>
    <property type="match status" value="1"/>
</dbReference>
<dbReference type="RefSeq" id="WP_234696950.1">
    <property type="nucleotide sequence ID" value="NZ_LJPM01000387.1"/>
</dbReference>
<name>A0A0P9LHK8_PSESX</name>
<evidence type="ECO:0008006" key="3">
    <source>
        <dbReference type="Google" id="ProtNLM"/>
    </source>
</evidence>
<proteinExistence type="predicted"/>
<feature type="non-terminal residue" evidence="1">
    <location>
        <position position="1"/>
    </location>
</feature>
<dbReference type="InterPro" id="IPR050708">
    <property type="entry name" value="T6SS_VgrG/RHS"/>
</dbReference>
<dbReference type="PANTHER" id="PTHR32305:SF15">
    <property type="entry name" value="PROTEIN RHSA-RELATED"/>
    <property type="match status" value="1"/>
</dbReference>
<accession>A0A0P9LHK8</accession>